<evidence type="ECO:0000313" key="1">
    <source>
        <dbReference type="EMBL" id="KAI3811220.1"/>
    </source>
</evidence>
<proteinExistence type="predicted"/>
<name>A0ACB9IV17_9ASTR</name>
<protein>
    <submittedName>
        <fullName evidence="1">Uncharacterized protein</fullName>
    </submittedName>
</protein>
<dbReference type="Proteomes" id="UP001056120">
    <property type="component" value="Linkage Group LG07"/>
</dbReference>
<gene>
    <name evidence="1" type="ORF">L1987_20939</name>
</gene>
<reference evidence="1 2" key="2">
    <citation type="journal article" date="2022" name="Mol. Ecol. Resour.">
        <title>The genomes of chicory, endive, great burdock and yacon provide insights into Asteraceae paleo-polyploidization history and plant inulin production.</title>
        <authorList>
            <person name="Fan W."/>
            <person name="Wang S."/>
            <person name="Wang H."/>
            <person name="Wang A."/>
            <person name="Jiang F."/>
            <person name="Liu H."/>
            <person name="Zhao H."/>
            <person name="Xu D."/>
            <person name="Zhang Y."/>
        </authorList>
    </citation>
    <scope>NUCLEOTIDE SEQUENCE [LARGE SCALE GENOMIC DNA]</scope>
    <source>
        <strain evidence="2">cv. Yunnan</strain>
        <tissue evidence="1">Leaves</tissue>
    </source>
</reference>
<dbReference type="EMBL" id="CM042024">
    <property type="protein sequence ID" value="KAI3811220.1"/>
    <property type="molecule type" value="Genomic_DNA"/>
</dbReference>
<sequence>MIHEEIRFVILGSGNIHRNHEGGCYGAIRYPIMSKGGVGSNSRSYQHLVNMKRSIAYSDFLDDERHVHFNNNPNVETDESCNDDYVLHQDIEVDNMRKEAPSISWRL</sequence>
<comment type="caution">
    <text evidence="1">The sequence shown here is derived from an EMBL/GenBank/DDBJ whole genome shotgun (WGS) entry which is preliminary data.</text>
</comment>
<reference evidence="2" key="1">
    <citation type="journal article" date="2022" name="Mol. Ecol. Resour.">
        <title>The genomes of chicory, endive, great burdock and yacon provide insights into Asteraceae palaeo-polyploidization history and plant inulin production.</title>
        <authorList>
            <person name="Fan W."/>
            <person name="Wang S."/>
            <person name="Wang H."/>
            <person name="Wang A."/>
            <person name="Jiang F."/>
            <person name="Liu H."/>
            <person name="Zhao H."/>
            <person name="Xu D."/>
            <person name="Zhang Y."/>
        </authorList>
    </citation>
    <scope>NUCLEOTIDE SEQUENCE [LARGE SCALE GENOMIC DNA]</scope>
    <source>
        <strain evidence="2">cv. Yunnan</strain>
    </source>
</reference>
<evidence type="ECO:0000313" key="2">
    <source>
        <dbReference type="Proteomes" id="UP001056120"/>
    </source>
</evidence>
<accession>A0ACB9IV17</accession>
<organism evidence="1 2">
    <name type="scientific">Smallanthus sonchifolius</name>
    <dbReference type="NCBI Taxonomy" id="185202"/>
    <lineage>
        <taxon>Eukaryota</taxon>
        <taxon>Viridiplantae</taxon>
        <taxon>Streptophyta</taxon>
        <taxon>Embryophyta</taxon>
        <taxon>Tracheophyta</taxon>
        <taxon>Spermatophyta</taxon>
        <taxon>Magnoliopsida</taxon>
        <taxon>eudicotyledons</taxon>
        <taxon>Gunneridae</taxon>
        <taxon>Pentapetalae</taxon>
        <taxon>asterids</taxon>
        <taxon>campanulids</taxon>
        <taxon>Asterales</taxon>
        <taxon>Asteraceae</taxon>
        <taxon>Asteroideae</taxon>
        <taxon>Heliantheae alliance</taxon>
        <taxon>Millerieae</taxon>
        <taxon>Smallanthus</taxon>
    </lineage>
</organism>
<keyword evidence="2" id="KW-1185">Reference proteome</keyword>